<keyword evidence="3" id="KW-1185">Reference proteome</keyword>
<evidence type="ECO:0000313" key="2">
    <source>
        <dbReference type="EMBL" id="KRL12453.1"/>
    </source>
</evidence>
<sequence>MKSIKVSGLVGLTVLALATATPISVAAADNQAVPINVGTASNSQDQGSDFVDAIDQYVHVINNQFVLDVPTNSGIPENRITDTREILSRENDTIRKLNLTIDPTTKSIQQPGIEAPSNSGFNAPSIQWYGVRYSFTSNAQVASFHATTNRIRSETTGAAAFIGLMSVPAYAVTPIGGTVVTFIAGQLGAFRQLVGDAGDGIASFNESHTHDYIHLELHLWSKYYVPGVGA</sequence>
<dbReference type="PATRIC" id="fig|1423792.3.peg.3123"/>
<comment type="caution">
    <text evidence="2">The sequence shown here is derived from an EMBL/GenBank/DDBJ whole genome shotgun (WGS) entry which is preliminary data.</text>
</comment>
<gene>
    <name evidence="2" type="ORF">FD09_GL003039</name>
</gene>
<organism evidence="2 3">
    <name type="scientific">Schleiferilactobacillus perolens DSM 12744</name>
    <dbReference type="NCBI Taxonomy" id="1423792"/>
    <lineage>
        <taxon>Bacteria</taxon>
        <taxon>Bacillati</taxon>
        <taxon>Bacillota</taxon>
        <taxon>Bacilli</taxon>
        <taxon>Lactobacillales</taxon>
        <taxon>Lactobacillaceae</taxon>
        <taxon>Schleiferilactobacillus</taxon>
    </lineage>
</organism>
<dbReference type="EMBL" id="AZEC01000008">
    <property type="protein sequence ID" value="KRL12453.1"/>
    <property type="molecule type" value="Genomic_DNA"/>
</dbReference>
<reference evidence="2 3" key="1">
    <citation type="journal article" date="2015" name="Genome Announc.">
        <title>Expanding the biotechnology potential of lactobacilli through comparative genomics of 213 strains and associated genera.</title>
        <authorList>
            <person name="Sun Z."/>
            <person name="Harris H.M."/>
            <person name="McCann A."/>
            <person name="Guo C."/>
            <person name="Argimon S."/>
            <person name="Zhang W."/>
            <person name="Yang X."/>
            <person name="Jeffery I.B."/>
            <person name="Cooney J.C."/>
            <person name="Kagawa T.F."/>
            <person name="Liu W."/>
            <person name="Song Y."/>
            <person name="Salvetti E."/>
            <person name="Wrobel A."/>
            <person name="Rasinkangas P."/>
            <person name="Parkhill J."/>
            <person name="Rea M.C."/>
            <person name="O'Sullivan O."/>
            <person name="Ritari J."/>
            <person name="Douillard F.P."/>
            <person name="Paul Ross R."/>
            <person name="Yang R."/>
            <person name="Briner A.E."/>
            <person name="Felis G.E."/>
            <person name="de Vos W.M."/>
            <person name="Barrangou R."/>
            <person name="Klaenhammer T.R."/>
            <person name="Caufield P.W."/>
            <person name="Cui Y."/>
            <person name="Zhang H."/>
            <person name="O'Toole P.W."/>
        </authorList>
    </citation>
    <scope>NUCLEOTIDE SEQUENCE [LARGE SCALE GENOMIC DNA]</scope>
    <source>
        <strain evidence="2 3">DSM 12744</strain>
    </source>
</reference>
<dbReference type="RefSeq" id="WP_057820877.1">
    <property type="nucleotide sequence ID" value="NZ_AZEC01000008.1"/>
</dbReference>
<evidence type="ECO:0000256" key="1">
    <source>
        <dbReference type="SAM" id="SignalP"/>
    </source>
</evidence>
<dbReference type="AlphaFoldDB" id="A0A0R1N3W5"/>
<protein>
    <recommendedName>
        <fullName evidence="4">Extracellular protein</fullName>
    </recommendedName>
</protein>
<keyword evidence="1" id="KW-0732">Signal</keyword>
<feature type="signal peptide" evidence="1">
    <location>
        <begin position="1"/>
        <end position="27"/>
    </location>
</feature>
<evidence type="ECO:0000313" key="3">
    <source>
        <dbReference type="Proteomes" id="UP000051330"/>
    </source>
</evidence>
<proteinExistence type="predicted"/>
<accession>A0A0R1N3W5</accession>
<dbReference type="OrthoDB" id="2328614at2"/>
<feature type="chain" id="PRO_5006408195" description="Extracellular protein" evidence="1">
    <location>
        <begin position="28"/>
        <end position="230"/>
    </location>
</feature>
<name>A0A0R1N3W5_9LACO</name>
<dbReference type="Proteomes" id="UP000051330">
    <property type="component" value="Unassembled WGS sequence"/>
</dbReference>
<evidence type="ECO:0008006" key="4">
    <source>
        <dbReference type="Google" id="ProtNLM"/>
    </source>
</evidence>
<dbReference type="STRING" id="1423792.FD09_GL003039"/>